<dbReference type="SMART" id="SM00852">
    <property type="entry name" value="MoCF_biosynth"/>
    <property type="match status" value="1"/>
</dbReference>
<dbReference type="SUPFAM" id="SSF142433">
    <property type="entry name" value="CinA-like"/>
    <property type="match status" value="1"/>
</dbReference>
<dbReference type="PANTHER" id="PTHR13939:SF0">
    <property type="entry name" value="NMN AMIDOHYDROLASE-LIKE PROTEIN YFAY"/>
    <property type="match status" value="1"/>
</dbReference>
<dbReference type="PANTHER" id="PTHR13939">
    <property type="entry name" value="NICOTINAMIDE-NUCLEOTIDE AMIDOHYDROLASE PNCC"/>
    <property type="match status" value="1"/>
</dbReference>
<dbReference type="InterPro" id="IPR036653">
    <property type="entry name" value="CinA-like_C"/>
</dbReference>
<dbReference type="InterPro" id="IPR008136">
    <property type="entry name" value="CinA_C"/>
</dbReference>
<protein>
    <submittedName>
        <fullName evidence="2">Unannotated protein</fullName>
    </submittedName>
</protein>
<name>A0A6J6N4N5_9ZZZZ</name>
<dbReference type="SUPFAM" id="SSF53218">
    <property type="entry name" value="Molybdenum cofactor biosynthesis proteins"/>
    <property type="match status" value="1"/>
</dbReference>
<dbReference type="InterPro" id="IPR008135">
    <property type="entry name" value="Competence-induced_CinA"/>
</dbReference>
<evidence type="ECO:0000259" key="1">
    <source>
        <dbReference type="SMART" id="SM00852"/>
    </source>
</evidence>
<dbReference type="InterPro" id="IPR050101">
    <property type="entry name" value="CinA"/>
</dbReference>
<evidence type="ECO:0000313" key="2">
    <source>
        <dbReference type="EMBL" id="CAB4679513.1"/>
    </source>
</evidence>
<dbReference type="EMBL" id="CAEZXB010000019">
    <property type="protein sequence ID" value="CAB4679513.1"/>
    <property type="molecule type" value="Genomic_DNA"/>
</dbReference>
<dbReference type="Pfam" id="PF00994">
    <property type="entry name" value="MoCF_biosynth"/>
    <property type="match status" value="1"/>
</dbReference>
<dbReference type="InterPro" id="IPR036425">
    <property type="entry name" value="MoaB/Mog-like_dom_sf"/>
</dbReference>
<reference evidence="2" key="1">
    <citation type="submission" date="2020-05" db="EMBL/GenBank/DDBJ databases">
        <authorList>
            <person name="Chiriac C."/>
            <person name="Salcher M."/>
            <person name="Ghai R."/>
            <person name="Kavagutti S V."/>
        </authorList>
    </citation>
    <scope>NUCLEOTIDE SEQUENCE</scope>
</reference>
<dbReference type="Pfam" id="PF18146">
    <property type="entry name" value="CinA_KH"/>
    <property type="match status" value="1"/>
</dbReference>
<dbReference type="CDD" id="cd00885">
    <property type="entry name" value="cinA"/>
    <property type="match status" value="1"/>
</dbReference>
<organism evidence="2">
    <name type="scientific">freshwater metagenome</name>
    <dbReference type="NCBI Taxonomy" id="449393"/>
    <lineage>
        <taxon>unclassified sequences</taxon>
        <taxon>metagenomes</taxon>
        <taxon>ecological metagenomes</taxon>
    </lineage>
</organism>
<feature type="domain" description="MoaB/Mog" evidence="1">
    <location>
        <begin position="5"/>
        <end position="172"/>
    </location>
</feature>
<dbReference type="AlphaFoldDB" id="A0A6J6N4N5"/>
<dbReference type="NCBIfam" id="TIGR00199">
    <property type="entry name" value="PncC_domain"/>
    <property type="match status" value="1"/>
</dbReference>
<accession>A0A6J6N4N5</accession>
<dbReference type="InterPro" id="IPR001453">
    <property type="entry name" value="MoaB/Mog_dom"/>
</dbReference>
<dbReference type="PIRSF" id="PIRSF006728">
    <property type="entry name" value="CinA"/>
    <property type="match status" value="1"/>
</dbReference>
<sequence length="428" mass="44542">MSRIALVTVGDELLNGAVVDTSTAWLGDQLALEGHTLVLSISVQDDLSAISDAILAAVARADAVIVAGGLGPTSDDLTRLGVARAARVEVEQRSELVELISARYAARKIQVPSQALVMADLPVGANALTNNSGSAPGIFMDIDSVPLFALPGVPHEMRDMFIGEVLPELRKRFSGAHQYTVIVRLSLLGESTVSERLRDWESKLPLGVSVAYLASLGDVEVKISASNAEQAHEYATLAAGLIGDSIYAIDESRVPRSTLASTVLHLLGKEGATLATAESLTGGGLAQLLTDIPGASDVYLGGAVTYQAGSKNQLADVPKELMSSRGTVDAQVATAMARGIRLRLNSTWALSTTGVAGPGDFEGHPAGTLYVGISSPAGERAFKVVLTGQMADDRARVRGASAAHALDLLRRCIAGLPIGAQASFITEE</sequence>
<dbReference type="Gene3D" id="3.40.980.10">
    <property type="entry name" value="MoaB/Mog-like domain"/>
    <property type="match status" value="1"/>
</dbReference>
<dbReference type="HAMAP" id="MF_00226_B">
    <property type="entry name" value="CinA_B"/>
    <property type="match status" value="1"/>
</dbReference>
<dbReference type="NCBIfam" id="TIGR00200">
    <property type="entry name" value="cinA_nterm"/>
    <property type="match status" value="1"/>
</dbReference>
<proteinExistence type="inferred from homology"/>
<dbReference type="Gene3D" id="3.90.950.20">
    <property type="entry name" value="CinA-like"/>
    <property type="match status" value="1"/>
</dbReference>
<dbReference type="Pfam" id="PF02464">
    <property type="entry name" value="CinA"/>
    <property type="match status" value="1"/>
</dbReference>
<gene>
    <name evidence="2" type="ORF">UFOPK2342_01037</name>
</gene>
<dbReference type="InterPro" id="IPR041424">
    <property type="entry name" value="CinA_KH"/>
</dbReference>